<name>A0A7Y9E4N0_9ACTN</name>
<evidence type="ECO:0000256" key="5">
    <source>
        <dbReference type="SAM" id="MobiDB-lite"/>
    </source>
</evidence>
<dbReference type="InterPro" id="IPR026841">
    <property type="entry name" value="Aur1/Ipt1"/>
</dbReference>
<dbReference type="CDD" id="cd03386">
    <property type="entry name" value="PAP2_Aur1_like"/>
    <property type="match status" value="1"/>
</dbReference>
<feature type="region of interest" description="Disordered" evidence="5">
    <location>
        <begin position="1"/>
        <end position="21"/>
    </location>
</feature>
<feature type="transmembrane region" description="Helical" evidence="6">
    <location>
        <begin position="65"/>
        <end position="82"/>
    </location>
</feature>
<dbReference type="PANTHER" id="PTHR31310">
    <property type="match status" value="1"/>
</dbReference>
<comment type="caution">
    <text evidence="8">The sequence shown here is derived from an EMBL/GenBank/DDBJ whole genome shotgun (WGS) entry which is preliminary data.</text>
</comment>
<dbReference type="Pfam" id="PF14378">
    <property type="entry name" value="PAP2_3"/>
    <property type="match status" value="1"/>
</dbReference>
<evidence type="ECO:0000256" key="1">
    <source>
        <dbReference type="ARBA" id="ARBA00004141"/>
    </source>
</evidence>
<dbReference type="EMBL" id="JACCBG010000001">
    <property type="protein sequence ID" value="NYD41171.1"/>
    <property type="molecule type" value="Genomic_DNA"/>
</dbReference>
<protein>
    <submittedName>
        <fullName evidence="8">Membrane-associated phospholipid phosphatase</fullName>
    </submittedName>
</protein>
<comment type="subcellular location">
    <subcellularLocation>
        <location evidence="1">Membrane</location>
        <topology evidence="1">Multi-pass membrane protein</topology>
    </subcellularLocation>
</comment>
<feature type="transmembrane region" description="Helical" evidence="6">
    <location>
        <begin position="303"/>
        <end position="321"/>
    </location>
</feature>
<feature type="transmembrane region" description="Helical" evidence="6">
    <location>
        <begin position="27"/>
        <end position="45"/>
    </location>
</feature>
<evidence type="ECO:0000256" key="2">
    <source>
        <dbReference type="ARBA" id="ARBA00022692"/>
    </source>
</evidence>
<sequence length="357" mass="39721">MTSSTSLTTTSDTGSGHRSEESDGVRWAAGIWVIVVVFAVITAWWSHHVGIPLRDPDGKMFRGRLLSAVVLLAVLSVLEAAWRGWRTKRPQASLPRLVRGLPAVWRARWTNRRLALALAGLVAYHAVYICYRNLKSWDAFNTVRDQQMLRWDRDLFGGHSPAVLLHDLLGTHAWAYVLVVVYKAFTYLVPLSVMGSLAFVPRIREAYVFLASSLWVWVLGVGSYYLIPTLGPFASAPREFAGLPHTSITSTQAEYLAQRAHLLADPSASDAFASISAFASLHVGFTCMVLFMMLYYRRRWLSVALTVYLVLVMIATVYLGWHFVSDVGAGVVLAGLAVLLGRLTVYPRWHRGDMPTG</sequence>
<evidence type="ECO:0000256" key="4">
    <source>
        <dbReference type="ARBA" id="ARBA00023136"/>
    </source>
</evidence>
<keyword evidence="4 6" id="KW-0472">Membrane</keyword>
<accession>A0A7Y9E4N0</accession>
<keyword evidence="9" id="KW-1185">Reference proteome</keyword>
<organism evidence="8 9">
    <name type="scientific">Nocardioides panaciterrulae</name>
    <dbReference type="NCBI Taxonomy" id="661492"/>
    <lineage>
        <taxon>Bacteria</taxon>
        <taxon>Bacillati</taxon>
        <taxon>Actinomycetota</taxon>
        <taxon>Actinomycetes</taxon>
        <taxon>Propionibacteriales</taxon>
        <taxon>Nocardioidaceae</taxon>
        <taxon>Nocardioides</taxon>
    </lineage>
</organism>
<proteinExistence type="predicted"/>
<evidence type="ECO:0000313" key="9">
    <source>
        <dbReference type="Proteomes" id="UP000535511"/>
    </source>
</evidence>
<dbReference type="Proteomes" id="UP000535511">
    <property type="component" value="Unassembled WGS sequence"/>
</dbReference>
<evidence type="ECO:0000256" key="3">
    <source>
        <dbReference type="ARBA" id="ARBA00022989"/>
    </source>
</evidence>
<dbReference type="Gene3D" id="1.20.144.10">
    <property type="entry name" value="Phosphatidic acid phosphatase type 2/haloperoxidase"/>
    <property type="match status" value="1"/>
</dbReference>
<evidence type="ECO:0000259" key="7">
    <source>
        <dbReference type="Pfam" id="PF14378"/>
    </source>
</evidence>
<dbReference type="AlphaFoldDB" id="A0A7Y9E4N0"/>
<reference evidence="8 9" key="1">
    <citation type="submission" date="2020-07" db="EMBL/GenBank/DDBJ databases">
        <title>Sequencing the genomes of 1000 actinobacteria strains.</title>
        <authorList>
            <person name="Klenk H.-P."/>
        </authorList>
    </citation>
    <scope>NUCLEOTIDE SEQUENCE [LARGE SCALE GENOMIC DNA]</scope>
    <source>
        <strain evidence="8 9">DSM 21350</strain>
    </source>
</reference>
<feature type="transmembrane region" description="Helical" evidence="6">
    <location>
        <begin position="327"/>
        <end position="345"/>
    </location>
</feature>
<keyword evidence="2 6" id="KW-0812">Transmembrane</keyword>
<gene>
    <name evidence="8" type="ORF">BJZ21_001254</name>
</gene>
<dbReference type="PANTHER" id="PTHR31310:SF7">
    <property type="entry name" value="PA-PHOSPHATASE RELATED-FAMILY PROTEIN DDB_G0268928"/>
    <property type="match status" value="1"/>
</dbReference>
<evidence type="ECO:0000256" key="6">
    <source>
        <dbReference type="SAM" id="Phobius"/>
    </source>
</evidence>
<feature type="compositionally biased region" description="Low complexity" evidence="5">
    <location>
        <begin position="1"/>
        <end position="14"/>
    </location>
</feature>
<feature type="transmembrane region" description="Helical" evidence="6">
    <location>
        <begin position="114"/>
        <end position="134"/>
    </location>
</feature>
<evidence type="ECO:0000313" key="8">
    <source>
        <dbReference type="EMBL" id="NYD41171.1"/>
    </source>
</evidence>
<dbReference type="InterPro" id="IPR052185">
    <property type="entry name" value="IPC_Synthase-Related"/>
</dbReference>
<feature type="transmembrane region" description="Helical" evidence="6">
    <location>
        <begin position="173"/>
        <end position="200"/>
    </location>
</feature>
<keyword evidence="3 6" id="KW-1133">Transmembrane helix</keyword>
<feature type="transmembrane region" description="Helical" evidence="6">
    <location>
        <begin position="207"/>
        <end position="227"/>
    </location>
</feature>
<feature type="transmembrane region" description="Helical" evidence="6">
    <location>
        <begin position="271"/>
        <end position="296"/>
    </location>
</feature>
<dbReference type="GO" id="GO:0016020">
    <property type="term" value="C:membrane"/>
    <property type="evidence" value="ECO:0007669"/>
    <property type="project" value="UniProtKB-SubCell"/>
</dbReference>
<dbReference type="RefSeq" id="WP_179662953.1">
    <property type="nucleotide sequence ID" value="NZ_JACCBG010000001.1"/>
</dbReference>
<feature type="domain" description="Inositolphosphotransferase Aur1/Ipt1" evidence="7">
    <location>
        <begin position="147"/>
        <end position="340"/>
    </location>
</feature>